<dbReference type="GO" id="GO:0016787">
    <property type="term" value="F:hydrolase activity"/>
    <property type="evidence" value="ECO:0007669"/>
    <property type="project" value="UniProtKB-KW"/>
</dbReference>
<keyword evidence="17" id="KW-1185">Reference proteome</keyword>
<dbReference type="PROSITE" id="PS51192">
    <property type="entry name" value="HELICASE_ATP_BIND_1"/>
    <property type="match status" value="1"/>
</dbReference>
<feature type="compositionally biased region" description="Low complexity" evidence="11">
    <location>
        <begin position="1173"/>
        <end position="1183"/>
    </location>
</feature>
<evidence type="ECO:0000256" key="7">
    <source>
        <dbReference type="ARBA" id="ARBA00022840"/>
    </source>
</evidence>
<feature type="compositionally biased region" description="Basic and acidic residues" evidence="11">
    <location>
        <begin position="1095"/>
        <end position="1112"/>
    </location>
</feature>
<dbReference type="FunFam" id="3.40.50.300:FF:000332">
    <property type="entry name" value="DNA repair and recombination protein RAD54-like"/>
    <property type="match status" value="1"/>
</dbReference>
<dbReference type="Pfam" id="PF00176">
    <property type="entry name" value="SNF2-rel_dom"/>
    <property type="match status" value="1"/>
</dbReference>
<dbReference type="SUPFAM" id="SSF90209">
    <property type="entry name" value="Ran binding protein zinc finger-like"/>
    <property type="match status" value="2"/>
</dbReference>
<evidence type="ECO:0000313" key="16">
    <source>
        <dbReference type="EMBL" id="GAX28762.1"/>
    </source>
</evidence>
<evidence type="ECO:0000256" key="1">
    <source>
        <dbReference type="ARBA" id="ARBA00022723"/>
    </source>
</evidence>
<feature type="domain" description="RanBP2-type" evidence="13">
    <location>
        <begin position="1186"/>
        <end position="1215"/>
    </location>
</feature>
<dbReference type="Gene3D" id="1.20.920.10">
    <property type="entry name" value="Bromodomain-like"/>
    <property type="match status" value="1"/>
</dbReference>
<dbReference type="PROSITE" id="PS50014">
    <property type="entry name" value="BROMODOMAIN_2"/>
    <property type="match status" value="1"/>
</dbReference>
<dbReference type="Pfam" id="PF00439">
    <property type="entry name" value="Bromodomain"/>
    <property type="match status" value="1"/>
</dbReference>
<dbReference type="GO" id="GO:0015616">
    <property type="term" value="F:DNA translocase activity"/>
    <property type="evidence" value="ECO:0007669"/>
    <property type="project" value="TreeGrafter"/>
</dbReference>
<dbReference type="CDD" id="cd04369">
    <property type="entry name" value="Bromodomain"/>
    <property type="match status" value="1"/>
</dbReference>
<reference evidence="16 17" key="1">
    <citation type="journal article" date="2015" name="Plant Cell">
        <title>Oil accumulation by the oleaginous diatom Fistulifera solaris as revealed by the genome and transcriptome.</title>
        <authorList>
            <person name="Tanaka T."/>
            <person name="Maeda Y."/>
            <person name="Veluchamy A."/>
            <person name="Tanaka M."/>
            <person name="Abida H."/>
            <person name="Marechal E."/>
            <person name="Bowler C."/>
            <person name="Muto M."/>
            <person name="Sunaga Y."/>
            <person name="Tanaka M."/>
            <person name="Yoshino T."/>
            <person name="Taniguchi T."/>
            <person name="Fukuda Y."/>
            <person name="Nemoto M."/>
            <person name="Matsumoto M."/>
            <person name="Wong P.S."/>
            <person name="Aburatani S."/>
            <person name="Fujibuchi W."/>
        </authorList>
    </citation>
    <scope>NUCLEOTIDE SEQUENCE [LARGE SCALE GENOMIC DNA]</scope>
    <source>
        <strain evidence="16 17">JPCC DA0580</strain>
    </source>
</reference>
<dbReference type="InterPro" id="IPR001650">
    <property type="entry name" value="Helicase_C-like"/>
</dbReference>
<feature type="domain" description="Bromo" evidence="12">
    <location>
        <begin position="774"/>
        <end position="854"/>
    </location>
</feature>
<keyword evidence="1" id="KW-0479">Metal-binding</keyword>
<dbReference type="PROSITE" id="PS50199">
    <property type="entry name" value="ZF_RANBP2_2"/>
    <property type="match status" value="2"/>
</dbReference>
<evidence type="ECO:0000259" key="14">
    <source>
        <dbReference type="PROSITE" id="PS51192"/>
    </source>
</evidence>
<dbReference type="InterPro" id="IPR050496">
    <property type="entry name" value="SNF2_RAD54_helicase_repair"/>
</dbReference>
<dbReference type="InterPro" id="IPR001876">
    <property type="entry name" value="Znf_RanBP2"/>
</dbReference>
<dbReference type="PANTHER" id="PTHR45629:SF7">
    <property type="entry name" value="DNA EXCISION REPAIR PROTEIN ERCC-6-RELATED"/>
    <property type="match status" value="1"/>
</dbReference>
<evidence type="ECO:0000256" key="5">
    <source>
        <dbReference type="ARBA" id="ARBA00022806"/>
    </source>
</evidence>
<evidence type="ECO:0000256" key="9">
    <source>
        <dbReference type="PROSITE-ProRule" id="PRU00035"/>
    </source>
</evidence>
<dbReference type="InterPro" id="IPR001487">
    <property type="entry name" value="Bromodomain"/>
</dbReference>
<dbReference type="Pfam" id="PF00641">
    <property type="entry name" value="Zn_ribbon_RanBP"/>
    <property type="match status" value="2"/>
</dbReference>
<dbReference type="InParanoid" id="A0A1Z5KRM6"/>
<dbReference type="Pfam" id="PF00271">
    <property type="entry name" value="Helicase_C"/>
    <property type="match status" value="1"/>
</dbReference>
<dbReference type="SMART" id="SM00487">
    <property type="entry name" value="DEXDc"/>
    <property type="match status" value="1"/>
</dbReference>
<evidence type="ECO:0000259" key="15">
    <source>
        <dbReference type="PROSITE" id="PS51194"/>
    </source>
</evidence>
<dbReference type="Gene3D" id="4.10.1060.10">
    <property type="entry name" value="Zinc finger, RanBP2-type"/>
    <property type="match status" value="2"/>
</dbReference>
<keyword evidence="2" id="KW-0547">Nucleotide-binding</keyword>
<dbReference type="AlphaFoldDB" id="A0A1Z5KRM6"/>
<dbReference type="GO" id="GO:0045003">
    <property type="term" value="P:double-strand break repair via synthesis-dependent strand annealing"/>
    <property type="evidence" value="ECO:0007669"/>
    <property type="project" value="TreeGrafter"/>
</dbReference>
<dbReference type="SUPFAM" id="SSF47370">
    <property type="entry name" value="Bromodomain"/>
    <property type="match status" value="1"/>
</dbReference>
<dbReference type="Proteomes" id="UP000198406">
    <property type="component" value="Unassembled WGS sequence"/>
</dbReference>
<dbReference type="Gene3D" id="1.20.120.850">
    <property type="entry name" value="SWI2/SNF2 ATPases, N-terminal domain"/>
    <property type="match status" value="1"/>
</dbReference>
<accession>A0A1Z5KRM6</accession>
<feature type="domain" description="Helicase C-terminal" evidence="15">
    <location>
        <begin position="560"/>
        <end position="722"/>
    </location>
</feature>
<proteinExistence type="predicted"/>
<evidence type="ECO:0000256" key="2">
    <source>
        <dbReference type="ARBA" id="ARBA00022741"/>
    </source>
</evidence>
<dbReference type="GO" id="GO:0005524">
    <property type="term" value="F:ATP binding"/>
    <property type="evidence" value="ECO:0007669"/>
    <property type="project" value="UniProtKB-KW"/>
</dbReference>
<evidence type="ECO:0000256" key="11">
    <source>
        <dbReference type="SAM" id="MobiDB-lite"/>
    </source>
</evidence>
<evidence type="ECO:0000313" key="17">
    <source>
        <dbReference type="Proteomes" id="UP000198406"/>
    </source>
</evidence>
<keyword evidence="5" id="KW-0347">Helicase</keyword>
<feature type="region of interest" description="Disordered" evidence="11">
    <location>
        <begin position="1088"/>
        <end position="1112"/>
    </location>
</feature>
<sequence>MKVIHRQQTEKCNAVVKKSSSLFRPGAKLVVRQAPLFVGLVGLQKPFQRPFQKRRNQAADLALRRSSLGQRRRMDGMAKLLARAGRGLHFKAPEKPKDHGESGTDCSDDEEEEENEERPFEPLLLWRSPHNEGVEAKGLPPTLLKEMRPDEHGIDEEVTIVKAAPKEAYNKQDVFVPPVLAKWLRPHQREGVLFMYQCVMGLRTFKGNGCILADDMGLGKTLQSVTLIYTLLKTSITANGEATAKRVVVVCPCSLVKNWANEFVKWLGPNAVKVMALAEGDRKTIESNIDSFCKTKINNILVASYECIRTHAPRMIKFKDCCDLLVCDEAHRLKNSDNQTSRALNSLPVKRRVLLTGTPMQNDLSEFFAMVDFTNPGILGTAEEFRRRMLFPILRGREPDATEEQKRKMMQIQNDMSTIVNEFILRRVNTLNAQHLPPKLVQVVCCNLTEIQQNMYQHLVNSKDMQHVLDGKQVNCLSSIQMLMKLCNHPSLIAEEDPSTKSGPARNGRSCAKKAKYTDDEDKVTSAAPGADGVSKFLPFSDGGRNDGPVHPEWSGKMFVLYRLMKEMRKPGNGNDKIVIISNYTQTLDLIGRMCKQNTWGFCRLDGSISMKKRQKMVDEFNDPSSSLVAFLLSSKAGGCGLNLIGGNRLVLFDPDWNPAVDKQAAARCWRDGQKKRCFTYRFLATGTVEEKIFQRQLSKEGLQSVVDDKEQVNALSTKELRNLFKLRTGTPSDTHDKLRCDRCQIIQDGAEMDALKVLPRQLDACRSLLEEMCQLPEAAMFLKMLDPTEHGKTKDEYEKLVKQPMDFQVIRKRLEPCEDPVKSYYKKVSEFAKDVNRIFSNVIKVWEPEQDAIADASRSLQCWWLERWTDLVPALLSMKPEDEETKDKEDEGDVLGCCANVHNERGEDYQEQIGMPDEENMRNWSHHHTTDTVDDPIFRAAMRGCDAVSFVFGLEVTWSLIQERQQEEEERQAMEELGAVQELNESDDEDEAGEIDDQHETADKDIGEGILSKKKGSGTLTVDNSDGEESLGATAKKKLQKKSKALEAPSTQSSSELSQESQLDSDEWFCLSCTLHNKTSRTKCNACGATRPTNDQKRNENKFQGRKHDDSRRCAFLADHNNEGEDGDALYEKKGSGTVAIDISDDSAGSIAKKGNKNQLNKENAAPTEAATQSSTEFSQESQPSSNEWACVSCTLHNKISRRKCMACGSARPLAGQKRPLQEFVV</sequence>
<feature type="compositionally biased region" description="Low complexity" evidence="11">
    <location>
        <begin position="1047"/>
        <end position="1062"/>
    </location>
</feature>
<feature type="region of interest" description="Disordered" evidence="11">
    <location>
        <begin position="1149"/>
        <end position="1183"/>
    </location>
</feature>
<keyword evidence="6" id="KW-0862">Zinc</keyword>
<protein>
    <submittedName>
        <fullName evidence="16">DNA repair and recombination protein RAD54 and RAD54-like protein</fullName>
    </submittedName>
</protein>
<keyword evidence="3 10" id="KW-0863">Zinc-finger</keyword>
<evidence type="ECO:0000259" key="13">
    <source>
        <dbReference type="PROSITE" id="PS50199"/>
    </source>
</evidence>
<dbReference type="InterPro" id="IPR000330">
    <property type="entry name" value="SNF2_N"/>
</dbReference>
<dbReference type="PROSITE" id="PS51194">
    <property type="entry name" value="HELICASE_CTER"/>
    <property type="match status" value="1"/>
</dbReference>
<dbReference type="InterPro" id="IPR038718">
    <property type="entry name" value="SNF2-like_sf"/>
</dbReference>
<dbReference type="SMART" id="SM00547">
    <property type="entry name" value="ZnF_RBZ"/>
    <property type="match status" value="2"/>
</dbReference>
<feature type="domain" description="RanBP2-type" evidence="13">
    <location>
        <begin position="1065"/>
        <end position="1094"/>
    </location>
</feature>
<dbReference type="GO" id="GO:0007131">
    <property type="term" value="P:reciprocal meiotic recombination"/>
    <property type="evidence" value="ECO:0007669"/>
    <property type="project" value="TreeGrafter"/>
</dbReference>
<comment type="caution">
    <text evidence="16">The sequence shown here is derived from an EMBL/GenBank/DDBJ whole genome shotgun (WGS) entry which is preliminary data.</text>
</comment>
<dbReference type="GO" id="GO:0004386">
    <property type="term" value="F:helicase activity"/>
    <property type="evidence" value="ECO:0007669"/>
    <property type="project" value="UniProtKB-KW"/>
</dbReference>
<keyword evidence="8 9" id="KW-0103">Bromodomain</keyword>
<dbReference type="InterPro" id="IPR036443">
    <property type="entry name" value="Znf_RanBP2_sf"/>
</dbReference>
<keyword evidence="4" id="KW-0378">Hydrolase</keyword>
<dbReference type="InterPro" id="IPR036427">
    <property type="entry name" value="Bromodomain-like_sf"/>
</dbReference>
<evidence type="ECO:0000256" key="4">
    <source>
        <dbReference type="ARBA" id="ARBA00022801"/>
    </source>
</evidence>
<organism evidence="16 17">
    <name type="scientific">Fistulifera solaris</name>
    <name type="common">Oleaginous diatom</name>
    <dbReference type="NCBI Taxonomy" id="1519565"/>
    <lineage>
        <taxon>Eukaryota</taxon>
        <taxon>Sar</taxon>
        <taxon>Stramenopiles</taxon>
        <taxon>Ochrophyta</taxon>
        <taxon>Bacillariophyta</taxon>
        <taxon>Bacillariophyceae</taxon>
        <taxon>Bacillariophycidae</taxon>
        <taxon>Naviculales</taxon>
        <taxon>Naviculaceae</taxon>
        <taxon>Fistulifera</taxon>
    </lineage>
</organism>
<dbReference type="OrthoDB" id="413460at2759"/>
<dbReference type="CDD" id="cd18793">
    <property type="entry name" value="SF2_C_SNF"/>
    <property type="match status" value="1"/>
</dbReference>
<dbReference type="SMART" id="SM00490">
    <property type="entry name" value="HELICc"/>
    <property type="match status" value="1"/>
</dbReference>
<dbReference type="Gene3D" id="3.40.50.10810">
    <property type="entry name" value="Tandem AAA-ATPase domain"/>
    <property type="match status" value="1"/>
</dbReference>
<dbReference type="GO" id="GO:0005634">
    <property type="term" value="C:nucleus"/>
    <property type="evidence" value="ECO:0007669"/>
    <property type="project" value="TreeGrafter"/>
</dbReference>
<dbReference type="GO" id="GO:0008270">
    <property type="term" value="F:zinc ion binding"/>
    <property type="evidence" value="ECO:0007669"/>
    <property type="project" value="UniProtKB-KW"/>
</dbReference>
<keyword evidence="7" id="KW-0067">ATP-binding</keyword>
<feature type="domain" description="Helicase ATP-binding" evidence="14">
    <location>
        <begin position="201"/>
        <end position="377"/>
    </location>
</feature>
<gene>
    <name evidence="16" type="ORF">FisN_25Lh181</name>
</gene>
<dbReference type="SMART" id="SM00297">
    <property type="entry name" value="BROMO"/>
    <property type="match status" value="1"/>
</dbReference>
<feature type="region of interest" description="Disordered" evidence="11">
    <location>
        <begin position="981"/>
        <end position="1062"/>
    </location>
</feature>
<dbReference type="InterPro" id="IPR049730">
    <property type="entry name" value="SNF2/RAD54-like_C"/>
</dbReference>
<dbReference type="SUPFAM" id="SSF52540">
    <property type="entry name" value="P-loop containing nucleoside triphosphate hydrolases"/>
    <property type="match status" value="2"/>
</dbReference>
<feature type="compositionally biased region" description="Acidic residues" evidence="11">
    <location>
        <begin position="985"/>
        <end position="996"/>
    </location>
</feature>
<dbReference type="Gene3D" id="3.40.50.300">
    <property type="entry name" value="P-loop containing nucleotide triphosphate hydrolases"/>
    <property type="match status" value="1"/>
</dbReference>
<dbReference type="InterPro" id="IPR027417">
    <property type="entry name" value="P-loop_NTPase"/>
</dbReference>
<dbReference type="EMBL" id="BDSP01000279">
    <property type="protein sequence ID" value="GAX28762.1"/>
    <property type="molecule type" value="Genomic_DNA"/>
</dbReference>
<dbReference type="CDD" id="cd18004">
    <property type="entry name" value="DEXHc_RAD54"/>
    <property type="match status" value="1"/>
</dbReference>
<feature type="compositionally biased region" description="Basic and acidic residues" evidence="11">
    <location>
        <begin position="91"/>
        <end position="102"/>
    </location>
</feature>
<feature type="region of interest" description="Disordered" evidence="11">
    <location>
        <begin position="86"/>
        <end position="122"/>
    </location>
</feature>
<name>A0A1Z5KRM6_FISSO</name>
<evidence type="ECO:0000256" key="3">
    <source>
        <dbReference type="ARBA" id="ARBA00022771"/>
    </source>
</evidence>
<dbReference type="PROSITE" id="PS01358">
    <property type="entry name" value="ZF_RANBP2_1"/>
    <property type="match status" value="2"/>
</dbReference>
<feature type="compositionally biased region" description="Basic and acidic residues" evidence="11">
    <location>
        <begin position="997"/>
        <end position="1008"/>
    </location>
</feature>
<evidence type="ECO:0000259" key="12">
    <source>
        <dbReference type="PROSITE" id="PS50014"/>
    </source>
</evidence>
<evidence type="ECO:0000256" key="6">
    <source>
        <dbReference type="ARBA" id="ARBA00022833"/>
    </source>
</evidence>
<evidence type="ECO:0000256" key="10">
    <source>
        <dbReference type="PROSITE-ProRule" id="PRU00322"/>
    </source>
</evidence>
<evidence type="ECO:0000256" key="8">
    <source>
        <dbReference type="ARBA" id="ARBA00023117"/>
    </source>
</evidence>
<feature type="compositionally biased region" description="Acidic residues" evidence="11">
    <location>
        <begin position="106"/>
        <end position="116"/>
    </location>
</feature>
<dbReference type="PANTHER" id="PTHR45629">
    <property type="entry name" value="SNF2/RAD54 FAMILY MEMBER"/>
    <property type="match status" value="1"/>
</dbReference>
<dbReference type="InterPro" id="IPR014001">
    <property type="entry name" value="Helicase_ATP-bd"/>
</dbReference>